<dbReference type="EC" id="1.1.3.6" evidence="13"/>
<name>A0A6J5D9G7_9BURK</name>
<evidence type="ECO:0000256" key="1">
    <source>
        <dbReference type="ARBA" id="ARBA00001974"/>
    </source>
</evidence>
<comment type="cofactor">
    <cofactor evidence="1">
        <name>FAD</name>
        <dbReference type="ChEBI" id="CHEBI:57692"/>
    </cofactor>
</comment>
<dbReference type="RefSeq" id="WP_175225318.1">
    <property type="nucleotide sequence ID" value="NZ_CADIKH010000004.1"/>
</dbReference>
<keyword evidence="6 19" id="KW-0560">Oxidoreductase</keyword>
<dbReference type="Gene3D" id="3.50.50.60">
    <property type="entry name" value="FAD/NAD(P)-binding domain"/>
    <property type="match status" value="1"/>
</dbReference>
<dbReference type="GO" id="GO:0008203">
    <property type="term" value="P:cholesterol metabolic process"/>
    <property type="evidence" value="ECO:0007669"/>
    <property type="project" value="UniProtKB-KW"/>
</dbReference>
<dbReference type="Gene3D" id="3.30.410.10">
    <property type="entry name" value="Cholesterol Oxidase, domain 2"/>
    <property type="match status" value="1"/>
</dbReference>
<dbReference type="Pfam" id="PF00732">
    <property type="entry name" value="GMC_oxred_N"/>
    <property type="match status" value="1"/>
</dbReference>
<dbReference type="Proteomes" id="UP000494363">
    <property type="component" value="Unassembled WGS sequence"/>
</dbReference>
<dbReference type="InterPro" id="IPR006311">
    <property type="entry name" value="TAT_signal"/>
</dbReference>
<feature type="domain" description="Glucose-methanol-choline oxidoreductase N-terminal" evidence="17">
    <location>
        <begin position="42"/>
        <end position="322"/>
    </location>
</feature>
<keyword evidence="10" id="KW-0413">Isomerase</keyword>
<evidence type="ECO:0000256" key="14">
    <source>
        <dbReference type="ARBA" id="ARBA00049744"/>
    </source>
</evidence>
<comment type="similarity">
    <text evidence="2">Belongs to the GMC oxidoreductase family.</text>
</comment>
<dbReference type="EMBL" id="CADIKH010000004">
    <property type="protein sequence ID" value="CAB3749366.1"/>
    <property type="molecule type" value="Genomic_DNA"/>
</dbReference>
<evidence type="ECO:0000259" key="18">
    <source>
        <dbReference type="Pfam" id="PF05199"/>
    </source>
</evidence>
<organism evidence="19 20">
    <name type="scientific">Paraburkholderia humisilvae</name>
    <dbReference type="NCBI Taxonomy" id="627669"/>
    <lineage>
        <taxon>Bacteria</taxon>
        <taxon>Pseudomonadati</taxon>
        <taxon>Pseudomonadota</taxon>
        <taxon>Betaproteobacteria</taxon>
        <taxon>Burkholderiales</taxon>
        <taxon>Burkholderiaceae</taxon>
        <taxon>Paraburkholderia</taxon>
    </lineage>
</organism>
<evidence type="ECO:0000256" key="13">
    <source>
        <dbReference type="ARBA" id="ARBA00049723"/>
    </source>
</evidence>
<evidence type="ECO:0000256" key="16">
    <source>
        <dbReference type="SAM" id="SignalP"/>
    </source>
</evidence>
<dbReference type="PANTHER" id="PTHR47470:SF1">
    <property type="entry name" value="FAD-DEPENDENT OXIDOREDUCTASE 2 FAD BINDING DOMAIN-CONTAINING PROTEIN"/>
    <property type="match status" value="1"/>
</dbReference>
<proteinExistence type="inferred from homology"/>
<keyword evidence="7" id="KW-0443">Lipid metabolism</keyword>
<keyword evidence="8" id="KW-1207">Sterol metabolism</keyword>
<feature type="signal peptide" evidence="16">
    <location>
        <begin position="1"/>
        <end position="28"/>
    </location>
</feature>
<sequence>MEKNFKRREFIQAALASVAALSTPLAQAGPRVPEHETEIEALVIGSGFGGAVASLRLGEARVETIVLERGKRWPITPAGNTFSSIVAPDGRSTWLSPSTILPAPFSPTPIDVFTGVFDRKIGNGMTAYFGAGVGGGSLIYGAITIQPDKRNFYQVFPREVDYDTLDRTYYPRVKRMLAATPIPDDILASDAYLSSRLLKQQAEKAGLNVVKPDIAIDWNTVRDEMRGRRVASIIAGEVYYGTNSGAKNSLDRNYLRQAEETGYVRIEPLHVVTAIEEAGSDKYRVRVDEIDERGNVLRKKIYLCRYLFLAAGSVGTTELLVRARATSKLPRLNDTVGRYWGTNGDSNAVMVNGVLTNINLGSPGVVAVQDFTKDGVPLLLETFQALPLPPNLLAVLGLAITKPEGYFSYNRAKDTVELNWPAGSRNNAQIAKALTDVYNRLNDANGTILAAPIDQTFTAHPCGGAVIGQTCDENGEVFGCRNLFVMDGALIPGSAGCTNPSMTIAALAEHNMDRFLDGRHGR</sequence>
<reference evidence="19 20" key="1">
    <citation type="submission" date="2020-04" db="EMBL/GenBank/DDBJ databases">
        <authorList>
            <person name="De Canck E."/>
        </authorList>
    </citation>
    <scope>NUCLEOTIDE SEQUENCE [LARGE SCALE GENOMIC DNA]</scope>
    <source>
        <strain evidence="19 20">LMG 29542</strain>
    </source>
</reference>
<dbReference type="InterPro" id="IPR052542">
    <property type="entry name" value="Cholesterol_Oxidase"/>
</dbReference>
<keyword evidence="20" id="KW-1185">Reference proteome</keyword>
<keyword evidence="4" id="KW-0285">Flavoprotein</keyword>
<evidence type="ECO:0000313" key="20">
    <source>
        <dbReference type="Proteomes" id="UP000494363"/>
    </source>
</evidence>
<dbReference type="SUPFAM" id="SSF54373">
    <property type="entry name" value="FAD-linked reductases, C-terminal domain"/>
    <property type="match status" value="1"/>
</dbReference>
<gene>
    <name evidence="19" type="primary">choA</name>
    <name evidence="19" type="ORF">LMG29542_00964</name>
</gene>
<dbReference type="GO" id="GO:0050660">
    <property type="term" value="F:flavin adenine dinucleotide binding"/>
    <property type="evidence" value="ECO:0007669"/>
    <property type="project" value="InterPro"/>
</dbReference>
<evidence type="ECO:0000256" key="5">
    <source>
        <dbReference type="ARBA" id="ARBA00022827"/>
    </source>
</evidence>
<evidence type="ECO:0000256" key="12">
    <source>
        <dbReference type="ARBA" id="ARBA00049645"/>
    </source>
</evidence>
<dbReference type="InterPro" id="IPR000172">
    <property type="entry name" value="GMC_OxRdtase_N"/>
</dbReference>
<comment type="pathway">
    <text evidence="12">Steroid metabolism; cholesterol degradation.</text>
</comment>
<dbReference type="EC" id="5.3.3.1" evidence="11"/>
<evidence type="ECO:0000256" key="9">
    <source>
        <dbReference type="ARBA" id="ARBA00023221"/>
    </source>
</evidence>
<evidence type="ECO:0000256" key="11">
    <source>
        <dbReference type="ARBA" id="ARBA00038856"/>
    </source>
</evidence>
<evidence type="ECO:0000256" key="3">
    <source>
        <dbReference type="ARBA" id="ARBA00022548"/>
    </source>
</evidence>
<dbReference type="PANTHER" id="PTHR47470">
    <property type="entry name" value="CHOLESTEROL OXIDASE"/>
    <property type="match status" value="1"/>
</dbReference>
<evidence type="ECO:0000313" key="19">
    <source>
        <dbReference type="EMBL" id="CAB3749366.1"/>
    </source>
</evidence>
<dbReference type="Pfam" id="PF05199">
    <property type="entry name" value="GMC_oxred_C"/>
    <property type="match status" value="1"/>
</dbReference>
<evidence type="ECO:0000256" key="8">
    <source>
        <dbReference type="ARBA" id="ARBA00023166"/>
    </source>
</evidence>
<dbReference type="GO" id="GO:0016995">
    <property type="term" value="F:cholesterol oxidase activity"/>
    <property type="evidence" value="ECO:0007669"/>
    <property type="project" value="UniProtKB-EC"/>
</dbReference>
<keyword evidence="5" id="KW-0274">FAD</keyword>
<feature type="chain" id="PRO_5026927262" description="Cholesterol oxidase" evidence="16">
    <location>
        <begin position="29"/>
        <end position="522"/>
    </location>
</feature>
<dbReference type="GO" id="GO:0004769">
    <property type="term" value="F:steroid Delta-isomerase activity"/>
    <property type="evidence" value="ECO:0007669"/>
    <property type="project" value="UniProtKB-EC"/>
</dbReference>
<evidence type="ECO:0000256" key="10">
    <source>
        <dbReference type="ARBA" id="ARBA00023235"/>
    </source>
</evidence>
<keyword evidence="16" id="KW-0732">Signal</keyword>
<evidence type="ECO:0000256" key="2">
    <source>
        <dbReference type="ARBA" id="ARBA00010790"/>
    </source>
</evidence>
<dbReference type="AlphaFoldDB" id="A0A6J5D9G7"/>
<dbReference type="InterPro" id="IPR036188">
    <property type="entry name" value="FAD/NAD-bd_sf"/>
</dbReference>
<feature type="domain" description="Glucose-methanol-choline oxidoreductase C-terminal" evidence="18">
    <location>
        <begin position="456"/>
        <end position="508"/>
    </location>
</feature>
<dbReference type="PROSITE" id="PS51318">
    <property type="entry name" value="TAT"/>
    <property type="match status" value="1"/>
</dbReference>
<keyword evidence="3" id="KW-0153">Cholesterol metabolism</keyword>
<evidence type="ECO:0000256" key="7">
    <source>
        <dbReference type="ARBA" id="ARBA00023098"/>
    </source>
</evidence>
<keyword evidence="9" id="KW-0753">Steroid metabolism</keyword>
<evidence type="ECO:0000256" key="4">
    <source>
        <dbReference type="ARBA" id="ARBA00022630"/>
    </source>
</evidence>
<dbReference type="InterPro" id="IPR007867">
    <property type="entry name" value="GMC_OxRtase_C"/>
</dbReference>
<evidence type="ECO:0000259" key="17">
    <source>
        <dbReference type="Pfam" id="PF00732"/>
    </source>
</evidence>
<accession>A0A6J5D9G7</accession>
<protein>
    <recommendedName>
        <fullName evidence="14">Cholesterol oxidase</fullName>
        <ecNumber evidence="13">1.1.3.6</ecNumber>
        <ecNumber evidence="11">5.3.3.1</ecNumber>
    </recommendedName>
    <alternativeName>
        <fullName evidence="15">Cholesterol isomerase</fullName>
    </alternativeName>
</protein>
<dbReference type="SUPFAM" id="SSF51905">
    <property type="entry name" value="FAD/NAD(P)-binding domain"/>
    <property type="match status" value="1"/>
</dbReference>
<evidence type="ECO:0000256" key="15">
    <source>
        <dbReference type="ARBA" id="ARBA00049778"/>
    </source>
</evidence>
<evidence type="ECO:0000256" key="6">
    <source>
        <dbReference type="ARBA" id="ARBA00023002"/>
    </source>
</evidence>